<protein>
    <submittedName>
        <fullName evidence="2">Uncharacterized protein</fullName>
    </submittedName>
</protein>
<feature type="region of interest" description="Disordered" evidence="1">
    <location>
        <begin position="70"/>
        <end position="111"/>
    </location>
</feature>
<dbReference type="AlphaFoldDB" id="A0A1E3VTB1"/>
<sequence>MDNRRFRLERIGETAVVRRAGHKLGDTLRAFGADRVRVEAALPPDQPHEGHGRQSARLGLLLHQRADRIHEGLRPGRGKPCGFEAGGDTSDDEGLRRLRAVQAEHKPRGDT</sequence>
<evidence type="ECO:0000313" key="3">
    <source>
        <dbReference type="Proteomes" id="UP000094472"/>
    </source>
</evidence>
<name>A0A1E3VTB1_9HYPH</name>
<organism evidence="2 3">
    <name type="scientific">Methyloceanibacter superfactus</name>
    <dbReference type="NCBI Taxonomy" id="1774969"/>
    <lineage>
        <taxon>Bacteria</taxon>
        <taxon>Pseudomonadati</taxon>
        <taxon>Pseudomonadota</taxon>
        <taxon>Alphaproteobacteria</taxon>
        <taxon>Hyphomicrobiales</taxon>
        <taxon>Hyphomicrobiaceae</taxon>
        <taxon>Methyloceanibacter</taxon>
    </lineage>
</organism>
<reference evidence="2 3" key="1">
    <citation type="journal article" date="2016" name="Environ. Microbiol.">
        <title>New Methyloceanibacter diversity from North Sea sediments includes methanotroph containing solely the soluble methane monooxygenase.</title>
        <authorList>
            <person name="Vekeman B."/>
            <person name="Kerckhof F.M."/>
            <person name="Cremers G."/>
            <person name="de Vos P."/>
            <person name="Vandamme P."/>
            <person name="Boon N."/>
            <person name="Op den Camp H.J."/>
            <person name="Heylen K."/>
        </authorList>
    </citation>
    <scope>NUCLEOTIDE SEQUENCE [LARGE SCALE GENOMIC DNA]</scope>
    <source>
        <strain evidence="2 3">R-67175</strain>
    </source>
</reference>
<comment type="caution">
    <text evidence="2">The sequence shown here is derived from an EMBL/GenBank/DDBJ whole genome shotgun (WGS) entry which is preliminary data.</text>
</comment>
<dbReference type="Proteomes" id="UP000094472">
    <property type="component" value="Unassembled WGS sequence"/>
</dbReference>
<dbReference type="EMBL" id="LPWF01000030">
    <property type="protein sequence ID" value="ODR96196.1"/>
    <property type="molecule type" value="Genomic_DNA"/>
</dbReference>
<keyword evidence="3" id="KW-1185">Reference proteome</keyword>
<evidence type="ECO:0000256" key="1">
    <source>
        <dbReference type="SAM" id="MobiDB-lite"/>
    </source>
</evidence>
<evidence type="ECO:0000313" key="2">
    <source>
        <dbReference type="EMBL" id="ODR96196.1"/>
    </source>
</evidence>
<proteinExistence type="predicted"/>
<gene>
    <name evidence="2" type="ORF">AUC69_15705</name>
</gene>
<feature type="compositionally biased region" description="Basic and acidic residues" evidence="1">
    <location>
        <begin position="102"/>
        <end position="111"/>
    </location>
</feature>
<accession>A0A1E3VTB1</accession>